<keyword evidence="11" id="KW-1185">Reference proteome</keyword>
<keyword evidence="6 7" id="KW-0472">Membrane</keyword>
<dbReference type="PANTHER" id="PTHR24221">
    <property type="entry name" value="ATP-BINDING CASSETTE SUB-FAMILY B"/>
    <property type="match status" value="1"/>
</dbReference>
<dbReference type="RefSeq" id="WP_188781524.1">
    <property type="nucleotide sequence ID" value="NZ_BMLF01000002.1"/>
</dbReference>
<accession>A0A917WKN1</accession>
<evidence type="ECO:0000256" key="7">
    <source>
        <dbReference type="SAM" id="Phobius"/>
    </source>
</evidence>
<dbReference type="PROSITE" id="PS50893">
    <property type="entry name" value="ABC_TRANSPORTER_2"/>
    <property type="match status" value="1"/>
</dbReference>
<dbReference type="InterPro" id="IPR011527">
    <property type="entry name" value="ABC1_TM_dom"/>
</dbReference>
<dbReference type="InterPro" id="IPR027417">
    <property type="entry name" value="P-loop_NTPase"/>
</dbReference>
<dbReference type="AlphaFoldDB" id="A0A917WKN1"/>
<evidence type="ECO:0000256" key="6">
    <source>
        <dbReference type="ARBA" id="ARBA00023136"/>
    </source>
</evidence>
<evidence type="ECO:0000256" key="3">
    <source>
        <dbReference type="ARBA" id="ARBA00022741"/>
    </source>
</evidence>
<evidence type="ECO:0000313" key="11">
    <source>
        <dbReference type="Proteomes" id="UP000649829"/>
    </source>
</evidence>
<dbReference type="GO" id="GO:0140359">
    <property type="term" value="F:ABC-type transporter activity"/>
    <property type="evidence" value="ECO:0007669"/>
    <property type="project" value="InterPro"/>
</dbReference>
<keyword evidence="5 7" id="KW-1133">Transmembrane helix</keyword>
<keyword evidence="3" id="KW-0547">Nucleotide-binding</keyword>
<evidence type="ECO:0000259" key="8">
    <source>
        <dbReference type="PROSITE" id="PS50893"/>
    </source>
</evidence>
<evidence type="ECO:0000256" key="5">
    <source>
        <dbReference type="ARBA" id="ARBA00022989"/>
    </source>
</evidence>
<dbReference type="GO" id="GO:0005886">
    <property type="term" value="C:plasma membrane"/>
    <property type="evidence" value="ECO:0007669"/>
    <property type="project" value="UniProtKB-SubCell"/>
</dbReference>
<proteinExistence type="predicted"/>
<feature type="transmembrane region" description="Helical" evidence="7">
    <location>
        <begin position="336"/>
        <end position="362"/>
    </location>
</feature>
<name>A0A917WKN1_9RHOB</name>
<comment type="caution">
    <text evidence="10">The sequence shown here is derived from an EMBL/GenBank/DDBJ whole genome shotgun (WGS) entry which is preliminary data.</text>
</comment>
<dbReference type="SMART" id="SM00382">
    <property type="entry name" value="AAA"/>
    <property type="match status" value="1"/>
</dbReference>
<reference evidence="10" key="2">
    <citation type="submission" date="2020-09" db="EMBL/GenBank/DDBJ databases">
        <authorList>
            <person name="Sun Q."/>
            <person name="Zhou Y."/>
        </authorList>
    </citation>
    <scope>NUCLEOTIDE SEQUENCE</scope>
    <source>
        <strain evidence="10">CGMCC 1.6293</strain>
    </source>
</reference>
<evidence type="ECO:0000256" key="2">
    <source>
        <dbReference type="ARBA" id="ARBA00022692"/>
    </source>
</evidence>
<dbReference type="PANTHER" id="PTHR24221:SF248">
    <property type="entry name" value="ABC TRANSPORTER TRANSMEMBRANE REGION"/>
    <property type="match status" value="1"/>
</dbReference>
<evidence type="ECO:0000256" key="4">
    <source>
        <dbReference type="ARBA" id="ARBA00022840"/>
    </source>
</evidence>
<feature type="domain" description="ABC transporter" evidence="8">
    <location>
        <begin position="431"/>
        <end position="638"/>
    </location>
</feature>
<keyword evidence="4 10" id="KW-0067">ATP-binding</keyword>
<dbReference type="SUPFAM" id="SSF52540">
    <property type="entry name" value="P-loop containing nucleoside triphosphate hydrolases"/>
    <property type="match status" value="1"/>
</dbReference>
<dbReference type="InterPro" id="IPR003593">
    <property type="entry name" value="AAA+_ATPase"/>
</dbReference>
<dbReference type="Pfam" id="PF00005">
    <property type="entry name" value="ABC_tran"/>
    <property type="match status" value="1"/>
</dbReference>
<evidence type="ECO:0000256" key="1">
    <source>
        <dbReference type="ARBA" id="ARBA00004651"/>
    </source>
</evidence>
<feature type="domain" description="ABC transmembrane type-1" evidence="9">
    <location>
        <begin position="118"/>
        <end position="397"/>
    </location>
</feature>
<dbReference type="Gene3D" id="1.20.1560.10">
    <property type="entry name" value="ABC transporter type 1, transmembrane domain"/>
    <property type="match status" value="1"/>
</dbReference>
<dbReference type="PROSITE" id="PS50929">
    <property type="entry name" value="ABC_TM1F"/>
    <property type="match status" value="1"/>
</dbReference>
<dbReference type="GO" id="GO:0016887">
    <property type="term" value="F:ATP hydrolysis activity"/>
    <property type="evidence" value="ECO:0007669"/>
    <property type="project" value="InterPro"/>
</dbReference>
<feature type="transmembrane region" description="Helical" evidence="7">
    <location>
        <begin position="119"/>
        <end position="140"/>
    </location>
</feature>
<organism evidence="10 11">
    <name type="scientific">Pseudooceanicola nanhaiensis</name>
    <dbReference type="NCBI Taxonomy" id="375761"/>
    <lineage>
        <taxon>Bacteria</taxon>
        <taxon>Pseudomonadati</taxon>
        <taxon>Pseudomonadota</taxon>
        <taxon>Alphaproteobacteria</taxon>
        <taxon>Rhodobacterales</taxon>
        <taxon>Paracoccaceae</taxon>
        <taxon>Pseudooceanicola</taxon>
    </lineage>
</organism>
<dbReference type="Gene3D" id="3.40.50.300">
    <property type="entry name" value="P-loop containing nucleotide triphosphate hydrolases"/>
    <property type="match status" value="2"/>
</dbReference>
<dbReference type="InterPro" id="IPR039421">
    <property type="entry name" value="Type_1_exporter"/>
</dbReference>
<keyword evidence="2 7" id="KW-0812">Transmembrane</keyword>
<evidence type="ECO:0000313" key="10">
    <source>
        <dbReference type="EMBL" id="GGM10459.1"/>
    </source>
</evidence>
<dbReference type="SUPFAM" id="SSF90123">
    <property type="entry name" value="ABC transporter transmembrane region"/>
    <property type="match status" value="1"/>
</dbReference>
<dbReference type="InterPro" id="IPR003439">
    <property type="entry name" value="ABC_transporter-like_ATP-bd"/>
</dbReference>
<dbReference type="EMBL" id="BMLF01000002">
    <property type="protein sequence ID" value="GGM10459.1"/>
    <property type="molecule type" value="Genomic_DNA"/>
</dbReference>
<dbReference type="GO" id="GO:0005524">
    <property type="term" value="F:ATP binding"/>
    <property type="evidence" value="ECO:0007669"/>
    <property type="project" value="UniProtKB-KW"/>
</dbReference>
<dbReference type="Proteomes" id="UP000649829">
    <property type="component" value="Unassembled WGS sequence"/>
</dbReference>
<feature type="transmembrane region" description="Helical" evidence="7">
    <location>
        <begin position="239"/>
        <end position="272"/>
    </location>
</feature>
<protein>
    <submittedName>
        <fullName evidence="10">ABC transporter ATP-binding protein</fullName>
    </submittedName>
</protein>
<gene>
    <name evidence="10" type="ORF">GCM10011534_35750</name>
</gene>
<evidence type="ECO:0000259" key="9">
    <source>
        <dbReference type="PROSITE" id="PS50929"/>
    </source>
</evidence>
<comment type="subcellular location">
    <subcellularLocation>
        <location evidence="1">Cell membrane</location>
        <topology evidence="1">Multi-pass membrane protein</topology>
    </subcellularLocation>
</comment>
<feature type="transmembrane region" description="Helical" evidence="7">
    <location>
        <begin position="152"/>
        <end position="172"/>
    </location>
</feature>
<dbReference type="InterPro" id="IPR036640">
    <property type="entry name" value="ABC1_TM_sf"/>
</dbReference>
<dbReference type="GO" id="GO:0034040">
    <property type="term" value="F:ATPase-coupled lipid transmembrane transporter activity"/>
    <property type="evidence" value="ECO:0007669"/>
    <property type="project" value="TreeGrafter"/>
</dbReference>
<sequence length="638" mass="66378">MFDSALPPQHALASLDDASMLLTGLCLPSEVGSAPPRAWQDGGDGAILALSGEEAVAMARINGQEIVLASTDTPRPDIRRTLRQAERVLFVYRSAEADRDRITRDMLLRRLRQGLRTGLALSFFIHVVAVLVPLFIMAVFDRVLGVGAAGSLWPILSGAALAVACVALLRLVRARYLAAQHARLAALAGAAAEARLLSLPLQAVLAQSRESIEARITAARRGADVFASANTAAVFDAPFVLLSLLAIGLLGGILVLVPALYLLLMMGVALLVSRDRFGADPMLAQAGRERAAMLHEVGVKAPEIMENRLGAVWLGRLAEQAAHAARGSYARGLRSAGIMALGAILGTGAALATLAVGVWLAIGGMMSSGALVATMLLTWRITGPAQALFIALPRLQAIRLALRSLKTPVASELAGPAPAGLQSAPRGAPDIALQGAYFRYDAETEPALNNVSFSVAPGSVNVIIGANGAGKTTLLRLLSGSLAPQSGQVLLDGVTLRQYDPAELALTSLILPALAERGSGSGAPWSLSEAGAWSPRAAMDAVLADALAPDAAPPDSPAPSGCDPVLVLLDDPTGCADPAEREAFLAYLRSVRGHATVFFSTHDLSLVPAADNAIYLDDGLLRHFGPARRGEHNEQGAA</sequence>
<reference evidence="10" key="1">
    <citation type="journal article" date="2014" name="Int. J. Syst. Evol. Microbiol.">
        <title>Complete genome sequence of Corynebacterium casei LMG S-19264T (=DSM 44701T), isolated from a smear-ripened cheese.</title>
        <authorList>
            <consortium name="US DOE Joint Genome Institute (JGI-PGF)"/>
            <person name="Walter F."/>
            <person name="Albersmeier A."/>
            <person name="Kalinowski J."/>
            <person name="Ruckert C."/>
        </authorList>
    </citation>
    <scope>NUCLEOTIDE SEQUENCE</scope>
    <source>
        <strain evidence="10">CGMCC 1.6293</strain>
    </source>
</reference>